<dbReference type="InterPro" id="IPR027469">
    <property type="entry name" value="Cation_efflux_TMD_sf"/>
</dbReference>
<dbReference type="SUPFAM" id="SSF161111">
    <property type="entry name" value="Cation efflux protein transmembrane domain-like"/>
    <property type="match status" value="1"/>
</dbReference>
<evidence type="ECO:0000256" key="4">
    <source>
        <dbReference type="ARBA" id="ARBA00022989"/>
    </source>
</evidence>
<comment type="caution">
    <text evidence="9">The sequence shown here is derived from an EMBL/GenBank/DDBJ whole genome shotgun (WGS) entry which is preliminary data.</text>
</comment>
<dbReference type="GO" id="GO:0016020">
    <property type="term" value="C:membrane"/>
    <property type="evidence" value="ECO:0007669"/>
    <property type="project" value="UniProtKB-SubCell"/>
</dbReference>
<keyword evidence="10" id="KW-1185">Reference proteome</keyword>
<feature type="region of interest" description="Disordered" evidence="6">
    <location>
        <begin position="1"/>
        <end position="147"/>
    </location>
</feature>
<dbReference type="Gene3D" id="1.20.1510.10">
    <property type="entry name" value="Cation efflux protein transmembrane domain"/>
    <property type="match status" value="1"/>
</dbReference>
<feature type="compositionally biased region" description="Basic and acidic residues" evidence="6">
    <location>
        <begin position="82"/>
        <end position="94"/>
    </location>
</feature>
<keyword evidence="5 7" id="KW-0472">Membrane</keyword>
<evidence type="ECO:0000256" key="3">
    <source>
        <dbReference type="ARBA" id="ARBA00022692"/>
    </source>
</evidence>
<name>A0A9D4H4I8_DREPO</name>
<feature type="compositionally biased region" description="Polar residues" evidence="6">
    <location>
        <begin position="66"/>
        <end position="76"/>
    </location>
</feature>
<dbReference type="PANTHER" id="PTHR43840">
    <property type="entry name" value="MITOCHONDRIAL METAL TRANSPORTER 1-RELATED"/>
    <property type="match status" value="1"/>
</dbReference>
<comment type="subcellular location">
    <subcellularLocation>
        <location evidence="1">Membrane</location>
        <topology evidence="1">Multi-pass membrane protein</topology>
    </subcellularLocation>
</comment>
<protein>
    <recommendedName>
        <fullName evidence="8">Cation efflux protein transmembrane domain-containing protein</fullName>
    </recommendedName>
</protein>
<dbReference type="GO" id="GO:0008324">
    <property type="term" value="F:monoatomic cation transmembrane transporter activity"/>
    <property type="evidence" value="ECO:0007669"/>
    <property type="project" value="InterPro"/>
</dbReference>
<evidence type="ECO:0000313" key="10">
    <source>
        <dbReference type="Proteomes" id="UP000828390"/>
    </source>
</evidence>
<keyword evidence="2" id="KW-0813">Transport</keyword>
<gene>
    <name evidence="9" type="ORF">DPMN_129239</name>
</gene>
<dbReference type="AlphaFoldDB" id="A0A9D4H4I8"/>
<feature type="compositionally biased region" description="Basic and acidic residues" evidence="6">
    <location>
        <begin position="125"/>
        <end position="140"/>
    </location>
</feature>
<dbReference type="InterPro" id="IPR058533">
    <property type="entry name" value="Cation_efflux_TM"/>
</dbReference>
<evidence type="ECO:0000256" key="6">
    <source>
        <dbReference type="SAM" id="MobiDB-lite"/>
    </source>
</evidence>
<evidence type="ECO:0000256" key="5">
    <source>
        <dbReference type="ARBA" id="ARBA00023136"/>
    </source>
</evidence>
<reference evidence="9" key="2">
    <citation type="submission" date="2020-11" db="EMBL/GenBank/DDBJ databases">
        <authorList>
            <person name="McCartney M.A."/>
            <person name="Auch B."/>
            <person name="Kono T."/>
            <person name="Mallez S."/>
            <person name="Becker A."/>
            <person name="Gohl D.M."/>
            <person name="Silverstein K.A.T."/>
            <person name="Koren S."/>
            <person name="Bechman K.B."/>
            <person name="Herman A."/>
            <person name="Abrahante J.E."/>
            <person name="Garbe J."/>
        </authorList>
    </citation>
    <scope>NUCLEOTIDE SEQUENCE</scope>
    <source>
        <strain evidence="9">Duluth1</strain>
        <tissue evidence="9">Whole animal</tissue>
    </source>
</reference>
<keyword evidence="3 7" id="KW-0812">Transmembrane</keyword>
<dbReference type="InterPro" id="IPR050291">
    <property type="entry name" value="CDF_Transporter"/>
</dbReference>
<dbReference type="Proteomes" id="UP000828390">
    <property type="component" value="Unassembled WGS sequence"/>
</dbReference>
<feature type="transmembrane region" description="Helical" evidence="7">
    <location>
        <begin position="278"/>
        <end position="297"/>
    </location>
</feature>
<evidence type="ECO:0000259" key="8">
    <source>
        <dbReference type="Pfam" id="PF01545"/>
    </source>
</evidence>
<feature type="region of interest" description="Disordered" evidence="6">
    <location>
        <begin position="370"/>
        <end position="396"/>
    </location>
</feature>
<evidence type="ECO:0000256" key="1">
    <source>
        <dbReference type="ARBA" id="ARBA00004141"/>
    </source>
</evidence>
<feature type="compositionally biased region" description="Basic and acidic residues" evidence="6">
    <location>
        <begin position="1"/>
        <end position="12"/>
    </location>
</feature>
<evidence type="ECO:0000313" key="9">
    <source>
        <dbReference type="EMBL" id="KAH3827308.1"/>
    </source>
</evidence>
<accession>A0A9D4H4I8</accession>
<organism evidence="9 10">
    <name type="scientific">Dreissena polymorpha</name>
    <name type="common">Zebra mussel</name>
    <name type="synonym">Mytilus polymorpha</name>
    <dbReference type="NCBI Taxonomy" id="45954"/>
    <lineage>
        <taxon>Eukaryota</taxon>
        <taxon>Metazoa</taxon>
        <taxon>Spiralia</taxon>
        <taxon>Lophotrochozoa</taxon>
        <taxon>Mollusca</taxon>
        <taxon>Bivalvia</taxon>
        <taxon>Autobranchia</taxon>
        <taxon>Heteroconchia</taxon>
        <taxon>Euheterodonta</taxon>
        <taxon>Imparidentia</taxon>
        <taxon>Neoheterodontei</taxon>
        <taxon>Myida</taxon>
        <taxon>Dreissenoidea</taxon>
        <taxon>Dreissenidae</taxon>
        <taxon>Dreissena</taxon>
    </lineage>
</organism>
<dbReference type="EMBL" id="JAIWYP010000005">
    <property type="protein sequence ID" value="KAH3827308.1"/>
    <property type="molecule type" value="Genomic_DNA"/>
</dbReference>
<feature type="transmembrane region" description="Helical" evidence="7">
    <location>
        <begin position="250"/>
        <end position="272"/>
    </location>
</feature>
<feature type="domain" description="Cation efflux protein transmembrane" evidence="8">
    <location>
        <begin position="253"/>
        <end position="321"/>
    </location>
</feature>
<dbReference type="Pfam" id="PF01545">
    <property type="entry name" value="Cation_efflux"/>
    <property type="match status" value="1"/>
</dbReference>
<proteinExistence type="predicted"/>
<reference evidence="9" key="1">
    <citation type="journal article" date="2019" name="bioRxiv">
        <title>The Genome of the Zebra Mussel, Dreissena polymorpha: A Resource for Invasive Species Research.</title>
        <authorList>
            <person name="McCartney M.A."/>
            <person name="Auch B."/>
            <person name="Kono T."/>
            <person name="Mallez S."/>
            <person name="Zhang Y."/>
            <person name="Obille A."/>
            <person name="Becker A."/>
            <person name="Abrahante J.E."/>
            <person name="Garbe J."/>
            <person name="Badalamenti J.P."/>
            <person name="Herman A."/>
            <person name="Mangelson H."/>
            <person name="Liachko I."/>
            <person name="Sullivan S."/>
            <person name="Sone E.D."/>
            <person name="Koren S."/>
            <person name="Silverstein K.A.T."/>
            <person name="Beckman K.B."/>
            <person name="Gohl D.M."/>
        </authorList>
    </citation>
    <scope>NUCLEOTIDE SEQUENCE</scope>
    <source>
        <strain evidence="9">Duluth1</strain>
        <tissue evidence="9">Whole animal</tissue>
    </source>
</reference>
<dbReference type="PANTHER" id="PTHR43840:SF13">
    <property type="entry name" value="CATION EFFLUX PROTEIN CYTOPLASMIC DOMAIN-CONTAINING PROTEIN"/>
    <property type="match status" value="1"/>
</dbReference>
<evidence type="ECO:0000256" key="2">
    <source>
        <dbReference type="ARBA" id="ARBA00022448"/>
    </source>
</evidence>
<evidence type="ECO:0000256" key="7">
    <source>
        <dbReference type="SAM" id="Phobius"/>
    </source>
</evidence>
<keyword evidence="4 7" id="KW-1133">Transmembrane helix</keyword>
<sequence length="396" mass="44993">MQGTYRKTETEMSVRPATNEMDAGAINRAFTDTDLDNKPQQARNRKGAPLASCNPQLYSKQERGTNQKMAVSTASVLQDILSKTDIRPPMERSWETALPETDDTGYCSSSQSSGHRKRSFSFGDRPQKRNERSNRRHEDGGTPFQSLVQFGRAYSSESSDTENDLWRLPLEHFTSKRSGSDLKNAKMSRKMRKYYKVQNGVIDDYEDLRRKSFYKSQDHLINQFEEIRLELDDAMENSEMINQLRKRASTYAKITFFVNLMLLVIKVVAVVMSGSISLISSLVDSTVDLMSGIVIWITTRAVKNTDRYVYPQGRSRLEPIVDCDPVGDHVGGVPSDHQGVVHQDHRPVRRLQRPASHELRHHRYRLHHCRGEADPVPVVSPRAPPHSTGPGARPPE</sequence>